<accession>A0ABT0RDS1</accession>
<name>A0ABT0RDS1_9SPHN</name>
<feature type="coiled-coil region" evidence="1">
    <location>
        <begin position="32"/>
        <end position="59"/>
    </location>
</feature>
<evidence type="ECO:0000313" key="2">
    <source>
        <dbReference type="EMBL" id="MCL6678393.1"/>
    </source>
</evidence>
<organism evidence="2 3">
    <name type="scientific">Sphingomonas anseongensis</name>
    <dbReference type="NCBI Taxonomy" id="2908207"/>
    <lineage>
        <taxon>Bacteria</taxon>
        <taxon>Pseudomonadati</taxon>
        <taxon>Pseudomonadota</taxon>
        <taxon>Alphaproteobacteria</taxon>
        <taxon>Sphingomonadales</taxon>
        <taxon>Sphingomonadaceae</taxon>
        <taxon>Sphingomonas</taxon>
    </lineage>
</organism>
<proteinExistence type="predicted"/>
<gene>
    <name evidence="2" type="ORF">LZ519_03555</name>
</gene>
<keyword evidence="3" id="KW-1185">Reference proteome</keyword>
<sequence>MEQIAALRAEWFAQLAEAIDGAQHLAWQLGTRESTSAEARELYGRLEAARQELDSLRGLQIGGLAIDPDWLQKLGFQPGPELNP</sequence>
<reference evidence="2" key="1">
    <citation type="submission" date="2022-05" db="EMBL/GenBank/DDBJ databases">
        <authorList>
            <person name="Jo J.-H."/>
            <person name="Im W.-T."/>
        </authorList>
    </citation>
    <scope>NUCLEOTIDE SEQUENCE</scope>
    <source>
        <strain evidence="2">RG327</strain>
    </source>
</reference>
<dbReference type="Proteomes" id="UP001165343">
    <property type="component" value="Unassembled WGS sequence"/>
</dbReference>
<keyword evidence="1" id="KW-0175">Coiled coil</keyword>
<evidence type="ECO:0000256" key="1">
    <source>
        <dbReference type="SAM" id="Coils"/>
    </source>
</evidence>
<protein>
    <submittedName>
        <fullName evidence="2">Uncharacterized protein</fullName>
    </submittedName>
</protein>
<comment type="caution">
    <text evidence="2">The sequence shown here is derived from an EMBL/GenBank/DDBJ whole genome shotgun (WGS) entry which is preliminary data.</text>
</comment>
<dbReference type="EMBL" id="JAMGBC010000001">
    <property type="protein sequence ID" value="MCL6678393.1"/>
    <property type="molecule type" value="Genomic_DNA"/>
</dbReference>
<dbReference type="RefSeq" id="WP_249867350.1">
    <property type="nucleotide sequence ID" value="NZ_JAMGBC010000001.1"/>
</dbReference>
<evidence type="ECO:0000313" key="3">
    <source>
        <dbReference type="Proteomes" id="UP001165343"/>
    </source>
</evidence>